<gene>
    <name evidence="2" type="ORF">SAMN04488514_101687</name>
</gene>
<evidence type="ECO:0008006" key="4">
    <source>
        <dbReference type="Google" id="ProtNLM"/>
    </source>
</evidence>
<keyword evidence="1" id="KW-0472">Membrane</keyword>
<feature type="transmembrane region" description="Helical" evidence="1">
    <location>
        <begin position="180"/>
        <end position="198"/>
    </location>
</feature>
<name>A0A1G9JTT2_9FLAO</name>
<sequence length="406" mass="46554">MISILTYIQHIGWPIVALFAFFLLNPFDLGYLAGYLLVPIIYTRGDFIKTNLDSSFFILFIFSVVYALFYSFDPNMHIQTFVFYMFFPPTFYLLGKYFVIKTKTVRQLYILFFIVACLYSFTALASVALNLVKGGFAQYDRTIGIFWNGRLVTATLMAAFFTYNMCIPTLLLIPQKKIKLVYKLGAVGIFIISLLCTFRLGSRTQLAICMLSIVMGLLFIIPKQSIKQNLKLFAFMIIMAFALLKFVSFDLDADYLSVLGNRLQESEDTGTAGNRSQRWAKSLANLFTKPFGWERTEFGYSHNLWLDVAQSTGLLPFILLLLFTIKSSLKIVKVILVKNQNLPFQTMVITYFMATHLLFFVEPVMLGAFYMFVLFCFFQGATNVYAKNWLNNETISSPEQDSKLVQ</sequence>
<reference evidence="3" key="1">
    <citation type="submission" date="2016-10" db="EMBL/GenBank/DDBJ databases">
        <authorList>
            <person name="Varghese N."/>
            <person name="Submissions S."/>
        </authorList>
    </citation>
    <scope>NUCLEOTIDE SEQUENCE [LARGE SCALE GENOMIC DNA]</scope>
    <source>
        <strain evidence="3">DSM 19886</strain>
    </source>
</reference>
<dbReference type="PANTHER" id="PTHR37422:SF13">
    <property type="entry name" value="LIPOPOLYSACCHARIDE BIOSYNTHESIS PROTEIN PA4999-RELATED"/>
    <property type="match status" value="1"/>
</dbReference>
<keyword evidence="3" id="KW-1185">Reference proteome</keyword>
<feature type="transmembrane region" description="Helical" evidence="1">
    <location>
        <begin position="78"/>
        <end position="99"/>
    </location>
</feature>
<feature type="transmembrane region" description="Helical" evidence="1">
    <location>
        <begin position="54"/>
        <end position="72"/>
    </location>
</feature>
<protein>
    <recommendedName>
        <fullName evidence="4">O-antigen ligase</fullName>
    </recommendedName>
</protein>
<feature type="transmembrane region" description="Helical" evidence="1">
    <location>
        <begin position="108"/>
        <end position="131"/>
    </location>
</feature>
<evidence type="ECO:0000313" key="2">
    <source>
        <dbReference type="EMBL" id="SDL40293.1"/>
    </source>
</evidence>
<keyword evidence="1" id="KW-1133">Transmembrane helix</keyword>
<feature type="transmembrane region" description="Helical" evidence="1">
    <location>
        <begin position="204"/>
        <end position="220"/>
    </location>
</feature>
<dbReference type="PANTHER" id="PTHR37422">
    <property type="entry name" value="TEICHURONIC ACID BIOSYNTHESIS PROTEIN TUAE"/>
    <property type="match status" value="1"/>
</dbReference>
<dbReference type="EMBL" id="FNGV01000001">
    <property type="protein sequence ID" value="SDL40293.1"/>
    <property type="molecule type" value="Genomic_DNA"/>
</dbReference>
<accession>A0A1G9JTT2</accession>
<dbReference type="OrthoDB" id="1175925at2"/>
<dbReference type="Proteomes" id="UP000199440">
    <property type="component" value="Unassembled WGS sequence"/>
</dbReference>
<proteinExistence type="predicted"/>
<dbReference type="InterPro" id="IPR051533">
    <property type="entry name" value="WaaL-like"/>
</dbReference>
<feature type="transmembrane region" description="Helical" evidence="1">
    <location>
        <begin position="151"/>
        <end position="173"/>
    </location>
</feature>
<dbReference type="STRING" id="192904.SAMN04488514_101687"/>
<feature type="transmembrane region" description="Helical" evidence="1">
    <location>
        <begin position="15"/>
        <end position="42"/>
    </location>
</feature>
<feature type="transmembrane region" description="Helical" evidence="1">
    <location>
        <begin position="367"/>
        <end position="386"/>
    </location>
</feature>
<organism evidence="2 3">
    <name type="scientific">Kriegella aquimaris</name>
    <dbReference type="NCBI Taxonomy" id="192904"/>
    <lineage>
        <taxon>Bacteria</taxon>
        <taxon>Pseudomonadati</taxon>
        <taxon>Bacteroidota</taxon>
        <taxon>Flavobacteriia</taxon>
        <taxon>Flavobacteriales</taxon>
        <taxon>Flavobacteriaceae</taxon>
        <taxon>Kriegella</taxon>
    </lineage>
</organism>
<dbReference type="RefSeq" id="WP_089885274.1">
    <property type="nucleotide sequence ID" value="NZ_FNGV01000001.1"/>
</dbReference>
<evidence type="ECO:0000256" key="1">
    <source>
        <dbReference type="SAM" id="Phobius"/>
    </source>
</evidence>
<feature type="transmembrane region" description="Helical" evidence="1">
    <location>
        <begin position="232"/>
        <end position="249"/>
    </location>
</feature>
<evidence type="ECO:0000313" key="3">
    <source>
        <dbReference type="Proteomes" id="UP000199440"/>
    </source>
</evidence>
<keyword evidence="1" id="KW-0812">Transmembrane</keyword>
<dbReference type="AlphaFoldDB" id="A0A1G9JTT2"/>